<dbReference type="EC" id="2.6.1.-" evidence="7"/>
<dbReference type="InterPro" id="IPR004839">
    <property type="entry name" value="Aminotransferase_I/II_large"/>
</dbReference>
<dbReference type="GO" id="GO:0008483">
    <property type="term" value="F:transaminase activity"/>
    <property type="evidence" value="ECO:0007669"/>
    <property type="project" value="UniProtKB-KW"/>
</dbReference>
<dbReference type="Gene3D" id="3.90.1150.10">
    <property type="entry name" value="Aspartate Aminotransferase, domain 1"/>
    <property type="match status" value="1"/>
</dbReference>
<comment type="cofactor">
    <cofactor evidence="1 7">
        <name>pyridoxal 5'-phosphate</name>
        <dbReference type="ChEBI" id="CHEBI:597326"/>
    </cofactor>
</comment>
<evidence type="ECO:0000256" key="1">
    <source>
        <dbReference type="ARBA" id="ARBA00001933"/>
    </source>
</evidence>
<dbReference type="PROSITE" id="PS00105">
    <property type="entry name" value="AA_TRANSFER_CLASS_1"/>
    <property type="match status" value="1"/>
</dbReference>
<organism evidence="9">
    <name type="scientific">Candidatus Methanosuratincola petrocarbonis</name>
    <name type="common">ex Vanwonterghem et al. 2016</name>
    <dbReference type="NCBI Taxonomy" id="1867261"/>
    <lineage>
        <taxon>Archaea</taxon>
        <taxon>Thermoproteota</taxon>
        <taxon>Methanosuratincolia</taxon>
        <taxon>Candidatus Methanomethylicales</taxon>
        <taxon>Candidatus Methanomethylicaceae</taxon>
        <taxon>Candidatus Methanosuratincola (ex Vanwonterghem et al. 2016)</taxon>
    </lineage>
</organism>
<gene>
    <name evidence="9" type="ORF">ENL91_04300</name>
</gene>
<evidence type="ECO:0000256" key="3">
    <source>
        <dbReference type="ARBA" id="ARBA00011738"/>
    </source>
</evidence>
<reference evidence="9" key="1">
    <citation type="journal article" date="2020" name="mSystems">
        <title>Genome- and Community-Level Interaction Insights into Carbon Utilization and Element Cycling Functions of Hydrothermarchaeota in Hydrothermal Sediment.</title>
        <authorList>
            <person name="Zhou Z."/>
            <person name="Liu Y."/>
            <person name="Xu W."/>
            <person name="Pan J."/>
            <person name="Luo Z.H."/>
            <person name="Li M."/>
        </authorList>
    </citation>
    <scope>NUCLEOTIDE SEQUENCE [LARGE SCALE GENOMIC DNA]</scope>
    <source>
        <strain evidence="9">SpSt-1038</strain>
    </source>
</reference>
<dbReference type="InterPro" id="IPR015421">
    <property type="entry name" value="PyrdxlP-dep_Trfase_major"/>
</dbReference>
<evidence type="ECO:0000256" key="5">
    <source>
        <dbReference type="ARBA" id="ARBA00022679"/>
    </source>
</evidence>
<dbReference type="InterPro" id="IPR050596">
    <property type="entry name" value="AspAT/PAT-like"/>
</dbReference>
<dbReference type="FunFam" id="3.40.640.10:FF:000033">
    <property type="entry name" value="Aspartate aminotransferase"/>
    <property type="match status" value="1"/>
</dbReference>
<evidence type="ECO:0000256" key="7">
    <source>
        <dbReference type="RuleBase" id="RU000481"/>
    </source>
</evidence>
<dbReference type="SUPFAM" id="SSF53383">
    <property type="entry name" value="PLP-dependent transferases"/>
    <property type="match status" value="1"/>
</dbReference>
<sequence>MSLHDRLEEIPASGIRRLFELSSKYADVISLGIGEPDFDTPAHIKEYAKEALDRGITHYTPNNGLKELRDAISEKLKKENSIFADPDKEIIVTTGGNQAFLLIWASFLKEGDEVLIPSPHFVTYSATVRLAGGVPVEVPLKMENGFVLTADDLQRHLTERTRAIVLNSPNNPTGAVLTEKDVRAAVEFAEDHGLAVVSDEVYESLVYDGIRHVSPASVASEPGRFITVGSLSKTYAMTGWRIGYAAGPEDLIARMVKFQMYLSACPTSFAQYAAARALSDPRSQAAVSQMRSEYMRRRDYIYRRLKQIPGFSVVKPGGAFYIFPFVGDDLKISEKLLVEARVAAVPGSTFGAAGRGHLRLAYTVPVERLGEAMDRIEKALDR</sequence>
<dbReference type="GO" id="GO:0006520">
    <property type="term" value="P:amino acid metabolic process"/>
    <property type="evidence" value="ECO:0007669"/>
    <property type="project" value="InterPro"/>
</dbReference>
<proteinExistence type="inferred from homology"/>
<comment type="caution">
    <text evidence="9">The sequence shown here is derived from an EMBL/GenBank/DDBJ whole genome shotgun (WGS) entry which is preliminary data.</text>
</comment>
<feature type="domain" description="Aminotransferase class I/classII large" evidence="8">
    <location>
        <begin position="27"/>
        <end position="376"/>
    </location>
</feature>
<dbReference type="GO" id="GO:0030170">
    <property type="term" value="F:pyridoxal phosphate binding"/>
    <property type="evidence" value="ECO:0007669"/>
    <property type="project" value="InterPro"/>
</dbReference>
<evidence type="ECO:0000256" key="4">
    <source>
        <dbReference type="ARBA" id="ARBA00022576"/>
    </source>
</evidence>
<comment type="similarity">
    <text evidence="2 7">Belongs to the class-I pyridoxal-phosphate-dependent aminotransferase family.</text>
</comment>
<keyword evidence="6" id="KW-0663">Pyridoxal phosphate</keyword>
<dbReference type="PANTHER" id="PTHR46383:SF3">
    <property type="entry name" value="ASPARTATE AMINOTRANSFERASE-RELATED"/>
    <property type="match status" value="1"/>
</dbReference>
<comment type="subunit">
    <text evidence="3">Homodimer.</text>
</comment>
<dbReference type="InterPro" id="IPR015424">
    <property type="entry name" value="PyrdxlP-dep_Trfase"/>
</dbReference>
<keyword evidence="5 7" id="KW-0808">Transferase</keyword>
<dbReference type="InterPro" id="IPR004838">
    <property type="entry name" value="NHTrfase_class1_PyrdxlP-BS"/>
</dbReference>
<evidence type="ECO:0000313" key="9">
    <source>
        <dbReference type="EMBL" id="HHI49374.1"/>
    </source>
</evidence>
<evidence type="ECO:0000256" key="2">
    <source>
        <dbReference type="ARBA" id="ARBA00007441"/>
    </source>
</evidence>
<dbReference type="EMBL" id="DRVT01000052">
    <property type="protein sequence ID" value="HHI49374.1"/>
    <property type="molecule type" value="Genomic_DNA"/>
</dbReference>
<dbReference type="AlphaFoldDB" id="A0A7J3V002"/>
<dbReference type="InterPro" id="IPR015422">
    <property type="entry name" value="PyrdxlP-dep_Trfase_small"/>
</dbReference>
<dbReference type="CDD" id="cd00609">
    <property type="entry name" value="AAT_like"/>
    <property type="match status" value="1"/>
</dbReference>
<evidence type="ECO:0000256" key="6">
    <source>
        <dbReference type="ARBA" id="ARBA00022898"/>
    </source>
</evidence>
<accession>A0A7J3V002</accession>
<dbReference type="PANTHER" id="PTHR46383">
    <property type="entry name" value="ASPARTATE AMINOTRANSFERASE"/>
    <property type="match status" value="1"/>
</dbReference>
<dbReference type="Gene3D" id="3.40.640.10">
    <property type="entry name" value="Type I PLP-dependent aspartate aminotransferase-like (Major domain)"/>
    <property type="match status" value="1"/>
</dbReference>
<dbReference type="Pfam" id="PF00155">
    <property type="entry name" value="Aminotran_1_2"/>
    <property type="match status" value="1"/>
</dbReference>
<name>A0A7J3V002_9CREN</name>
<protein>
    <recommendedName>
        <fullName evidence="7">Aminotransferase</fullName>
        <ecNumber evidence="7">2.6.1.-</ecNumber>
    </recommendedName>
</protein>
<evidence type="ECO:0000259" key="8">
    <source>
        <dbReference type="Pfam" id="PF00155"/>
    </source>
</evidence>
<keyword evidence="4 7" id="KW-0032">Aminotransferase</keyword>